<dbReference type="Gene3D" id="3.40.30.10">
    <property type="entry name" value="Glutaredoxin"/>
    <property type="match status" value="1"/>
</dbReference>
<dbReference type="Proteomes" id="UP000680304">
    <property type="component" value="Unassembled WGS sequence"/>
</dbReference>
<organism evidence="3 4">
    <name type="scientific">Paenibacillus cisolokensis</name>
    <dbReference type="NCBI Taxonomy" id="1658519"/>
    <lineage>
        <taxon>Bacteria</taxon>
        <taxon>Bacillati</taxon>
        <taxon>Bacillota</taxon>
        <taxon>Bacilli</taxon>
        <taxon>Bacillales</taxon>
        <taxon>Paenibacillaceae</taxon>
        <taxon>Paenibacillus</taxon>
    </lineage>
</organism>
<gene>
    <name evidence="3" type="ORF">PACILC2_16490</name>
</gene>
<dbReference type="PANTHER" id="PTHR42852">
    <property type="entry name" value="THIOL:DISULFIDE INTERCHANGE PROTEIN DSBE"/>
    <property type="match status" value="1"/>
</dbReference>
<dbReference type="EMBL" id="BOVJ01000052">
    <property type="protein sequence ID" value="GIQ63081.1"/>
    <property type="molecule type" value="Genomic_DNA"/>
</dbReference>
<dbReference type="PROSITE" id="PS00194">
    <property type="entry name" value="THIOREDOXIN_1"/>
    <property type="match status" value="1"/>
</dbReference>
<keyword evidence="1" id="KW-1015">Disulfide bond</keyword>
<accession>A0ABQ4N4I6</accession>
<comment type="caution">
    <text evidence="3">The sequence shown here is derived from an EMBL/GenBank/DDBJ whole genome shotgun (WGS) entry which is preliminary data.</text>
</comment>
<proteinExistence type="predicted"/>
<dbReference type="RefSeq" id="WP_213528381.1">
    <property type="nucleotide sequence ID" value="NZ_BOVJ01000052.1"/>
</dbReference>
<keyword evidence="4" id="KW-1185">Reference proteome</keyword>
<dbReference type="SUPFAM" id="SSF52833">
    <property type="entry name" value="Thioredoxin-like"/>
    <property type="match status" value="1"/>
</dbReference>
<feature type="domain" description="Thioredoxin" evidence="2">
    <location>
        <begin position="46"/>
        <end position="186"/>
    </location>
</feature>
<dbReference type="CDD" id="cd02966">
    <property type="entry name" value="TlpA_like_family"/>
    <property type="match status" value="1"/>
</dbReference>
<evidence type="ECO:0000259" key="2">
    <source>
        <dbReference type="PROSITE" id="PS51352"/>
    </source>
</evidence>
<dbReference type="PROSITE" id="PS51352">
    <property type="entry name" value="THIOREDOXIN_2"/>
    <property type="match status" value="1"/>
</dbReference>
<dbReference type="InterPro" id="IPR050553">
    <property type="entry name" value="Thioredoxin_ResA/DsbE_sf"/>
</dbReference>
<dbReference type="InterPro" id="IPR013766">
    <property type="entry name" value="Thioredoxin_domain"/>
</dbReference>
<evidence type="ECO:0000256" key="1">
    <source>
        <dbReference type="ARBA" id="ARBA00023157"/>
    </source>
</evidence>
<name>A0ABQ4N4I6_9BACL</name>
<dbReference type="Pfam" id="PF00578">
    <property type="entry name" value="AhpC-TSA"/>
    <property type="match status" value="1"/>
</dbReference>
<reference evidence="3 4" key="1">
    <citation type="submission" date="2021-04" db="EMBL/GenBank/DDBJ databases">
        <title>Draft genome sequence of Paenibacillus cisolokensis, LC2-13A.</title>
        <authorList>
            <person name="Uke A."/>
            <person name="Chhe C."/>
            <person name="Baramee S."/>
            <person name="Kosugi A."/>
        </authorList>
    </citation>
    <scope>NUCLEOTIDE SEQUENCE [LARGE SCALE GENOMIC DNA]</scope>
    <source>
        <strain evidence="3 4">LC2-13A</strain>
    </source>
</reference>
<dbReference type="InterPro" id="IPR000866">
    <property type="entry name" value="AhpC/TSA"/>
</dbReference>
<protein>
    <submittedName>
        <fullName evidence="3">Thioredoxin</fullName>
    </submittedName>
</protein>
<sequence>MKRTIGILAVVAVLAAVAIYQYADERKELAGPNGAAPAAVSDEEKPKPGYAAPKFTLPNLAEEEVAVGGPSDKLVMINFWASWCGPCELEAPDLQKIHEIYGDRLTLYGVNSTKYDRERDARKFVEQMNLTFPILMDREGTVTKLYKVDQEFPTTVLVNRDGHVVERVTGVIPLDQWKAIIEQHLSAS</sequence>
<dbReference type="InterPro" id="IPR036249">
    <property type="entry name" value="Thioredoxin-like_sf"/>
</dbReference>
<dbReference type="PANTHER" id="PTHR42852:SF13">
    <property type="entry name" value="PROTEIN DIPZ"/>
    <property type="match status" value="1"/>
</dbReference>
<evidence type="ECO:0000313" key="4">
    <source>
        <dbReference type="Proteomes" id="UP000680304"/>
    </source>
</evidence>
<evidence type="ECO:0000313" key="3">
    <source>
        <dbReference type="EMBL" id="GIQ63081.1"/>
    </source>
</evidence>
<dbReference type="InterPro" id="IPR017937">
    <property type="entry name" value="Thioredoxin_CS"/>
</dbReference>